<dbReference type="RefSeq" id="WP_128227084.1">
    <property type="nucleotide sequence ID" value="NZ_SACR01000001.1"/>
</dbReference>
<comment type="caution">
    <text evidence="2">The sequence shown here is derived from an EMBL/GenBank/DDBJ whole genome shotgun (WGS) entry which is preliminary data.</text>
</comment>
<protein>
    <submittedName>
        <fullName evidence="2">Uncharacterized protein</fullName>
    </submittedName>
</protein>
<gene>
    <name evidence="2" type="ORF">EOE66_02430</name>
</gene>
<feature type="region of interest" description="Disordered" evidence="1">
    <location>
        <begin position="51"/>
        <end position="72"/>
    </location>
</feature>
<reference evidence="2 3" key="1">
    <citation type="submission" date="2019-01" db="EMBL/GenBank/DDBJ databases">
        <authorList>
            <person name="Chen W.-M."/>
        </authorList>
    </citation>
    <scope>NUCLEOTIDE SEQUENCE [LARGE SCALE GENOMIC DNA]</scope>
    <source>
        <strain evidence="2 3">KYPY4</strain>
    </source>
</reference>
<feature type="compositionally biased region" description="Polar residues" evidence="1">
    <location>
        <begin position="63"/>
        <end position="72"/>
    </location>
</feature>
<evidence type="ECO:0000256" key="1">
    <source>
        <dbReference type="SAM" id="MobiDB-lite"/>
    </source>
</evidence>
<dbReference type="EMBL" id="SACR01000001">
    <property type="protein sequence ID" value="RVU49448.1"/>
    <property type="molecule type" value="Genomic_DNA"/>
</dbReference>
<organism evidence="2 3">
    <name type="scientific">Rubrivivax rivuli</name>
    <dbReference type="NCBI Taxonomy" id="1862385"/>
    <lineage>
        <taxon>Bacteria</taxon>
        <taxon>Pseudomonadati</taxon>
        <taxon>Pseudomonadota</taxon>
        <taxon>Betaproteobacteria</taxon>
        <taxon>Burkholderiales</taxon>
        <taxon>Sphaerotilaceae</taxon>
        <taxon>Rubrivivax</taxon>
    </lineage>
</organism>
<proteinExistence type="predicted"/>
<sequence length="72" mass="7066">MQAFKNLFARTQVQAAAATSGAVQTTPAQPTELTPEAMALVGGGLPRVGGLGGSSVALPPAESSVTTQPSVS</sequence>
<dbReference type="AlphaFoldDB" id="A0A437RRP3"/>
<evidence type="ECO:0000313" key="3">
    <source>
        <dbReference type="Proteomes" id="UP000285575"/>
    </source>
</evidence>
<evidence type="ECO:0000313" key="2">
    <source>
        <dbReference type="EMBL" id="RVU49448.1"/>
    </source>
</evidence>
<name>A0A437RRP3_9BURK</name>
<dbReference type="Proteomes" id="UP000285575">
    <property type="component" value="Unassembled WGS sequence"/>
</dbReference>
<accession>A0A437RRP3</accession>
<keyword evidence="3" id="KW-1185">Reference proteome</keyword>